<reference evidence="1 2" key="1">
    <citation type="journal article" date="2019" name="Int. J. Syst. Evol. Microbiol.">
        <title>The Global Catalogue of Microorganisms (GCM) 10K type strain sequencing project: providing services to taxonomists for standard genome sequencing and annotation.</title>
        <authorList>
            <consortium name="The Broad Institute Genomics Platform"/>
            <consortium name="The Broad Institute Genome Sequencing Center for Infectious Disease"/>
            <person name="Wu L."/>
            <person name="Ma J."/>
        </authorList>
    </citation>
    <scope>NUCLEOTIDE SEQUENCE [LARGE SCALE GENOMIC DNA]</scope>
    <source>
        <strain evidence="1 2">JCM 10425</strain>
    </source>
</reference>
<dbReference type="Proteomes" id="UP001500967">
    <property type="component" value="Unassembled WGS sequence"/>
</dbReference>
<proteinExistence type="predicted"/>
<sequence length="256" mass="27396">MAPAIAGALGTGVHDPAAVADAVTRCHAHPLAVRIAAARVRHRPAWQIDDLNRVLRDRPRGLGALSTRDLDLNAAFAASYRRLTPAQQRAFSLLCLHPAGEFDLDTAAAISGLPPADAEETVEALADANLLEVPGFGRYRYYGLLRDFALASCSEELRAQRPDARRRLLEHYLVSFHDAGRTLYPEAGTTARSGSFADAPAARKWYETERECAARADVWADLFPPVLDAAGLLRATNTVAGWLGGAHGRAPGAAAA</sequence>
<comment type="caution">
    <text evidence="1">The sequence shown here is derived from an EMBL/GenBank/DDBJ whole genome shotgun (WGS) entry which is preliminary data.</text>
</comment>
<protein>
    <submittedName>
        <fullName evidence="1">Uncharacterized protein</fullName>
    </submittedName>
</protein>
<keyword evidence="2" id="KW-1185">Reference proteome</keyword>
<dbReference type="EMBL" id="BAAAGX010000003">
    <property type="protein sequence ID" value="GAA0223756.1"/>
    <property type="molecule type" value="Genomic_DNA"/>
</dbReference>
<organism evidence="1 2">
    <name type="scientific">Cryptosporangium japonicum</name>
    <dbReference type="NCBI Taxonomy" id="80872"/>
    <lineage>
        <taxon>Bacteria</taxon>
        <taxon>Bacillati</taxon>
        <taxon>Actinomycetota</taxon>
        <taxon>Actinomycetes</taxon>
        <taxon>Cryptosporangiales</taxon>
        <taxon>Cryptosporangiaceae</taxon>
        <taxon>Cryptosporangium</taxon>
    </lineage>
</organism>
<evidence type="ECO:0000313" key="2">
    <source>
        <dbReference type="Proteomes" id="UP001500967"/>
    </source>
</evidence>
<gene>
    <name evidence="1" type="ORF">GCM10009539_06210</name>
</gene>
<name>A0ABN0TK70_9ACTN</name>
<evidence type="ECO:0000313" key="1">
    <source>
        <dbReference type="EMBL" id="GAA0223756.1"/>
    </source>
</evidence>
<accession>A0ABN0TK70</accession>